<dbReference type="InterPro" id="IPR036641">
    <property type="entry name" value="HPT_dom_sf"/>
</dbReference>
<dbReference type="eggNOG" id="COG0784">
    <property type="taxonomic scope" value="Bacteria"/>
</dbReference>
<dbReference type="InterPro" id="IPR003961">
    <property type="entry name" value="FN3_dom"/>
</dbReference>
<dbReference type="EC" id="2.7.13.3" evidence="2"/>
<dbReference type="SUPFAM" id="SSF52172">
    <property type="entry name" value="CheY-like"/>
    <property type="match status" value="1"/>
</dbReference>
<dbReference type="PANTHER" id="PTHR43047:SF64">
    <property type="entry name" value="HISTIDINE KINASE CONTAINING CHEY-HOMOLOGOUS RECEIVER DOMAIN AND PAS DOMAIN-RELATED"/>
    <property type="match status" value="1"/>
</dbReference>
<dbReference type="Gene3D" id="1.20.120.160">
    <property type="entry name" value="HPT domain"/>
    <property type="match status" value="1"/>
</dbReference>
<evidence type="ECO:0000256" key="1">
    <source>
        <dbReference type="ARBA" id="ARBA00000085"/>
    </source>
</evidence>
<evidence type="ECO:0000313" key="11">
    <source>
        <dbReference type="EMBL" id="ACB77519.1"/>
    </source>
</evidence>
<feature type="chain" id="PRO_5002771934" description="histidine kinase" evidence="8">
    <location>
        <begin position="31"/>
        <end position="1280"/>
    </location>
</feature>
<dbReference type="SUPFAM" id="SSF63829">
    <property type="entry name" value="Calcium-dependent phosphotriesterase"/>
    <property type="match status" value="2"/>
</dbReference>
<dbReference type="CDD" id="cd00082">
    <property type="entry name" value="HisKA"/>
    <property type="match status" value="1"/>
</dbReference>
<dbReference type="PANTHER" id="PTHR43047">
    <property type="entry name" value="TWO-COMPONENT HISTIDINE PROTEIN KINASE"/>
    <property type="match status" value="1"/>
</dbReference>
<dbReference type="Proteomes" id="UP000007013">
    <property type="component" value="Chromosome"/>
</dbReference>
<organism evidence="11 12">
    <name type="scientific">Opitutus terrae (strain DSM 11246 / JCM 15787 / PB90-1)</name>
    <dbReference type="NCBI Taxonomy" id="452637"/>
    <lineage>
        <taxon>Bacteria</taxon>
        <taxon>Pseudomonadati</taxon>
        <taxon>Verrucomicrobiota</taxon>
        <taxon>Opitutia</taxon>
        <taxon>Opitutales</taxon>
        <taxon>Opitutaceae</taxon>
        <taxon>Opitutus</taxon>
    </lineage>
</organism>
<dbReference type="InterPro" id="IPR036890">
    <property type="entry name" value="HATPase_C_sf"/>
</dbReference>
<dbReference type="PRINTS" id="PR00344">
    <property type="entry name" value="BCTRLSENSOR"/>
</dbReference>
<dbReference type="eggNOG" id="COG2198">
    <property type="taxonomic scope" value="Bacteria"/>
</dbReference>
<dbReference type="OrthoDB" id="175932at2"/>
<gene>
    <name evidence="11" type="ordered locus">Oter_4246</name>
</gene>
<dbReference type="Gene3D" id="2.130.10.10">
    <property type="entry name" value="YVTN repeat-like/Quinoprotein amine dehydrogenase"/>
    <property type="match status" value="1"/>
</dbReference>
<dbReference type="PROSITE" id="PS50110">
    <property type="entry name" value="RESPONSE_REGULATORY"/>
    <property type="match status" value="1"/>
</dbReference>
<dbReference type="InterPro" id="IPR011006">
    <property type="entry name" value="CheY-like_superfamily"/>
</dbReference>
<feature type="domain" description="Histidine kinase" evidence="9">
    <location>
        <begin position="791"/>
        <end position="1008"/>
    </location>
</feature>
<sequence>MRPAPKPVLLLHCALLYAAALIGVTITSSAAEEGRPILRSFGTREVGSGYTLHWSATEDERGVMYFGSDVVSTFDGERWKHYPVPGGTVVRSLAVGSDGRVWVAALNQIGYFERLPNGDLGAYRSLLAQLPTANRELGDVWHVFAHPAGAVFVTSNTVLIWDGTSFHVSTMPGERRLPAFQVGRRIFVSHRSSGIWEVEGQALRRGVSPEELGNTTALWLEPRNNGWFVVSPAGLFELHAGVRTEVSEELSAFVRQNIVTSVCRLSTGELCIATLGGVGVLSANDQTTSILTSKEGLPSSAVLSLFGARDGALWITSSLGITRATIGSGTSIFDEENGLTSRPCNGIVQTGSRLFVSTDNGVFSLPLGLGAENAFQLEPEMAARFVDLAPAEHGFYAAGYRGVYWMGDGGLVESFRTKVEPILLQRSQRLNEFLLADNLDLYRLTEETPGRLRAQAVGRLPDLPVAIVDDDDRKFWVGTGSRGVFVVDAQAETTRLSPVGGGDSTNPGPVLVARIGSAIAVCGDGATRLYPRGKSVPVRVAAMPTTAAFAMSNEGPPGQIWIAFASPFPDGTTSPLLGRLTLAGETARWQPFSIPGLERVGTINRLFVDQRGILWVGGTDALLRIDPAQLKPTAPPRIPLLRGSVPEFAEVPPDQNTLTVQFSAVEYGRRETLRFQTRLSGNADWSAPTDNSHLTLAGLRDGTYEFAVRVINDAGMTSPAATWHFTVLPPWYRTRLAFALWTVLAIAGFTGGIHWRSAYLRHQNLRLEALVRKKTEQLEQANNAKSEFLANMSHEIRNPISGIVGLSLAIEETPLSERQRQIADSIRSCASLLATLVDDVLDFSKIEAGKIELRLAPFELRAALEQCAAMVAEEARATHTPIEISLPPELPASLIGDSARVQQIVLNFLTNAVKFGPGKPIQIGATAVPGGRIRLFVRDHGPGMSAAETTTLFTKFTRLDRARSQNIRGSGLGLAVCRLLATKMGGNVGVESQLGQGSCFWAELPLPSSAPPPESVGVAAPTASPLHALIVEDIDYNAAAMQAVLRKIGITSDVASDGLSALRKLQSDRYDVAFMDWNLPGMIGTEVVARYRAVEPPDRHTIIIATTAYSGTFNQEACLKAGMDAFVSKPFTPEKIAAALHDLRGPLRAAASVEVSRRLDAPAPPPEIDLQLLKLLGEDSEGGVPAQIDRYLAAFTAERDATDAAVRRGDAKEIHRAAHRMISHATMVKYEPLAQLASQLQAYAATAEPDRLTRLLAEFDAEFARFRSKLDSIRASLAPA</sequence>
<dbReference type="eggNOG" id="COG3292">
    <property type="taxonomic scope" value="Bacteria"/>
</dbReference>
<comment type="catalytic activity">
    <reaction evidence="1">
        <text>ATP + protein L-histidine = ADP + protein N-phospho-L-histidine.</text>
        <dbReference type="EC" id="2.7.13.3"/>
    </reaction>
</comment>
<feature type="domain" description="Response regulatory" evidence="10">
    <location>
        <begin position="1027"/>
        <end position="1144"/>
    </location>
</feature>
<evidence type="ECO:0000259" key="10">
    <source>
        <dbReference type="PROSITE" id="PS50110"/>
    </source>
</evidence>
<dbReference type="InterPro" id="IPR004358">
    <property type="entry name" value="Sig_transdc_His_kin-like_C"/>
</dbReference>
<evidence type="ECO:0000256" key="4">
    <source>
        <dbReference type="ARBA" id="ARBA00022679"/>
    </source>
</evidence>
<dbReference type="InterPro" id="IPR001789">
    <property type="entry name" value="Sig_transdc_resp-reg_receiver"/>
</dbReference>
<dbReference type="Pfam" id="PF00072">
    <property type="entry name" value="Response_reg"/>
    <property type="match status" value="1"/>
</dbReference>
<feature type="coiled-coil region" evidence="7">
    <location>
        <begin position="764"/>
        <end position="791"/>
    </location>
</feature>
<dbReference type="HOGENOM" id="CLU_263146_0_0_0"/>
<dbReference type="SUPFAM" id="SSF55874">
    <property type="entry name" value="ATPase domain of HSP90 chaperone/DNA topoisomerase II/histidine kinase"/>
    <property type="match status" value="1"/>
</dbReference>
<dbReference type="InterPro" id="IPR003661">
    <property type="entry name" value="HisK_dim/P_dom"/>
</dbReference>
<dbReference type="Gene3D" id="3.30.565.10">
    <property type="entry name" value="Histidine kinase-like ATPase, C-terminal domain"/>
    <property type="match status" value="1"/>
</dbReference>
<dbReference type="RefSeq" id="WP_012377047.1">
    <property type="nucleotide sequence ID" value="NC_010571.1"/>
</dbReference>
<dbReference type="InterPro" id="IPR005467">
    <property type="entry name" value="His_kinase_dom"/>
</dbReference>
<dbReference type="EMBL" id="CP001032">
    <property type="protein sequence ID" value="ACB77519.1"/>
    <property type="molecule type" value="Genomic_DNA"/>
</dbReference>
<evidence type="ECO:0000256" key="3">
    <source>
        <dbReference type="ARBA" id="ARBA00022553"/>
    </source>
</evidence>
<evidence type="ECO:0000259" key="9">
    <source>
        <dbReference type="PROSITE" id="PS50109"/>
    </source>
</evidence>
<keyword evidence="12" id="KW-1185">Reference proteome</keyword>
<dbReference type="KEGG" id="ote:Oter_4246"/>
<dbReference type="Gene3D" id="3.40.50.2300">
    <property type="match status" value="1"/>
</dbReference>
<dbReference type="STRING" id="452637.Oter_4246"/>
<dbReference type="SMART" id="SM00387">
    <property type="entry name" value="HATPase_c"/>
    <property type="match status" value="1"/>
</dbReference>
<dbReference type="eggNOG" id="COG2205">
    <property type="taxonomic scope" value="Bacteria"/>
</dbReference>
<keyword evidence="8" id="KW-0732">Signal</keyword>
<dbReference type="AlphaFoldDB" id="B1ZP33"/>
<protein>
    <recommendedName>
        <fullName evidence="2">histidine kinase</fullName>
        <ecNumber evidence="2">2.7.13.3</ecNumber>
    </recommendedName>
</protein>
<dbReference type="InterPro" id="IPR015943">
    <property type="entry name" value="WD40/YVTN_repeat-like_dom_sf"/>
</dbReference>
<evidence type="ECO:0000256" key="7">
    <source>
        <dbReference type="SAM" id="Coils"/>
    </source>
</evidence>
<dbReference type="Gene3D" id="1.10.287.130">
    <property type="match status" value="1"/>
</dbReference>
<dbReference type="Gene3D" id="2.60.40.10">
    <property type="entry name" value="Immunoglobulins"/>
    <property type="match status" value="1"/>
</dbReference>
<dbReference type="CDD" id="cd00063">
    <property type="entry name" value="FN3"/>
    <property type="match status" value="1"/>
</dbReference>
<reference evidence="11 12" key="1">
    <citation type="journal article" date="2011" name="J. Bacteriol.">
        <title>Genome sequence of the verrucomicrobium Opitutus terrae PB90-1, an abundant inhabitant of rice paddy soil ecosystems.</title>
        <authorList>
            <person name="van Passel M.W."/>
            <person name="Kant R."/>
            <person name="Palva A."/>
            <person name="Copeland A."/>
            <person name="Lucas S."/>
            <person name="Lapidus A."/>
            <person name="Glavina del Rio T."/>
            <person name="Pitluck S."/>
            <person name="Goltsman E."/>
            <person name="Clum A."/>
            <person name="Sun H."/>
            <person name="Schmutz J."/>
            <person name="Larimer F.W."/>
            <person name="Land M.L."/>
            <person name="Hauser L."/>
            <person name="Kyrpides N."/>
            <person name="Mikhailova N."/>
            <person name="Richardson P.P."/>
            <person name="Janssen P.H."/>
            <person name="de Vos W.M."/>
            <person name="Smidt H."/>
        </authorList>
    </citation>
    <scope>NUCLEOTIDE SEQUENCE [LARGE SCALE GENOMIC DNA]</scope>
    <source>
        <strain evidence="12">DSM 11246 / JCM 15787 / PB90-1</strain>
    </source>
</reference>
<dbReference type="SMART" id="SM00388">
    <property type="entry name" value="HisKA"/>
    <property type="match status" value="1"/>
</dbReference>
<dbReference type="GO" id="GO:0000155">
    <property type="term" value="F:phosphorelay sensor kinase activity"/>
    <property type="evidence" value="ECO:0007669"/>
    <property type="project" value="InterPro"/>
</dbReference>
<accession>B1ZP33</accession>
<dbReference type="SUPFAM" id="SSF47384">
    <property type="entry name" value="Homodimeric domain of signal transducing histidine kinase"/>
    <property type="match status" value="1"/>
</dbReference>
<dbReference type="InterPro" id="IPR003594">
    <property type="entry name" value="HATPase_dom"/>
</dbReference>
<keyword evidence="4" id="KW-0808">Transferase</keyword>
<evidence type="ECO:0000256" key="8">
    <source>
        <dbReference type="SAM" id="SignalP"/>
    </source>
</evidence>
<dbReference type="Pfam" id="PF00512">
    <property type="entry name" value="HisKA"/>
    <property type="match status" value="1"/>
</dbReference>
<keyword evidence="7" id="KW-0175">Coiled coil</keyword>
<proteinExistence type="predicted"/>
<keyword evidence="5 11" id="KW-0418">Kinase</keyword>
<dbReference type="SMART" id="SM00448">
    <property type="entry name" value="REC"/>
    <property type="match status" value="1"/>
</dbReference>
<dbReference type="PROSITE" id="PS50109">
    <property type="entry name" value="HIS_KIN"/>
    <property type="match status" value="1"/>
</dbReference>
<name>B1ZP33_OPITP</name>
<dbReference type="Pfam" id="PF02518">
    <property type="entry name" value="HATPase_c"/>
    <property type="match status" value="1"/>
</dbReference>
<dbReference type="InterPro" id="IPR036097">
    <property type="entry name" value="HisK_dim/P_sf"/>
</dbReference>
<evidence type="ECO:0000256" key="6">
    <source>
        <dbReference type="PROSITE-ProRule" id="PRU00169"/>
    </source>
</evidence>
<dbReference type="CDD" id="cd17546">
    <property type="entry name" value="REC_hyHK_CKI1_RcsC-like"/>
    <property type="match status" value="1"/>
</dbReference>
<evidence type="ECO:0000313" key="12">
    <source>
        <dbReference type="Proteomes" id="UP000007013"/>
    </source>
</evidence>
<dbReference type="InterPro" id="IPR013783">
    <property type="entry name" value="Ig-like_fold"/>
</dbReference>
<dbReference type="SUPFAM" id="SSF47226">
    <property type="entry name" value="Histidine-containing phosphotransfer domain, HPT domain"/>
    <property type="match status" value="1"/>
</dbReference>
<keyword evidence="3 6" id="KW-0597">Phosphoprotein</keyword>
<feature type="modified residue" description="4-aspartylphosphate" evidence="6">
    <location>
        <position position="1076"/>
    </location>
</feature>
<evidence type="ECO:0000256" key="2">
    <source>
        <dbReference type="ARBA" id="ARBA00012438"/>
    </source>
</evidence>
<evidence type="ECO:0000256" key="5">
    <source>
        <dbReference type="ARBA" id="ARBA00022777"/>
    </source>
</evidence>
<feature type="signal peptide" evidence="8">
    <location>
        <begin position="1"/>
        <end position="30"/>
    </location>
</feature>